<keyword evidence="4" id="KW-1185">Reference proteome</keyword>
<name>H2ZC79_CIOSA</name>
<evidence type="ECO:0000256" key="2">
    <source>
        <dbReference type="SAM" id="MobiDB-lite"/>
    </source>
</evidence>
<feature type="compositionally biased region" description="Polar residues" evidence="2">
    <location>
        <begin position="77"/>
        <end position="95"/>
    </location>
</feature>
<reference evidence="4" key="1">
    <citation type="submission" date="2003-08" db="EMBL/GenBank/DDBJ databases">
        <authorList>
            <person name="Birren B."/>
            <person name="Nusbaum C."/>
            <person name="Abebe A."/>
            <person name="Abouelleil A."/>
            <person name="Adekoya E."/>
            <person name="Ait-zahra M."/>
            <person name="Allen N."/>
            <person name="Allen T."/>
            <person name="An P."/>
            <person name="Anderson M."/>
            <person name="Anderson S."/>
            <person name="Arachchi H."/>
            <person name="Armbruster J."/>
            <person name="Bachantsang P."/>
            <person name="Baldwin J."/>
            <person name="Barry A."/>
            <person name="Bayul T."/>
            <person name="Blitshsteyn B."/>
            <person name="Bloom T."/>
            <person name="Blye J."/>
            <person name="Boguslavskiy L."/>
            <person name="Borowsky M."/>
            <person name="Boukhgalter B."/>
            <person name="Brunache A."/>
            <person name="Butler J."/>
            <person name="Calixte N."/>
            <person name="Calvo S."/>
            <person name="Camarata J."/>
            <person name="Campo K."/>
            <person name="Chang J."/>
            <person name="Cheshatsang Y."/>
            <person name="Citroen M."/>
            <person name="Collymore A."/>
            <person name="Considine T."/>
            <person name="Cook A."/>
            <person name="Cooke P."/>
            <person name="Corum B."/>
            <person name="Cuomo C."/>
            <person name="David R."/>
            <person name="Dawoe T."/>
            <person name="Degray S."/>
            <person name="Dodge S."/>
            <person name="Dooley K."/>
            <person name="Dorje P."/>
            <person name="Dorjee K."/>
            <person name="Dorris L."/>
            <person name="Duffey N."/>
            <person name="Dupes A."/>
            <person name="Elkins T."/>
            <person name="Engels R."/>
            <person name="Erickson J."/>
            <person name="Farina A."/>
            <person name="Faro S."/>
            <person name="Ferreira P."/>
            <person name="Fischer H."/>
            <person name="Fitzgerald M."/>
            <person name="Foley K."/>
            <person name="Gage D."/>
            <person name="Galagan J."/>
            <person name="Gearin G."/>
            <person name="Gnerre S."/>
            <person name="Gnirke A."/>
            <person name="Goyette A."/>
            <person name="Graham J."/>
            <person name="Grandbois E."/>
            <person name="Gyaltsen K."/>
            <person name="Hafez N."/>
            <person name="Hagopian D."/>
            <person name="Hagos B."/>
            <person name="Hall J."/>
            <person name="Hatcher B."/>
            <person name="Heller A."/>
            <person name="Higgins H."/>
            <person name="Honan T."/>
            <person name="Horn A."/>
            <person name="Houde N."/>
            <person name="Hughes L."/>
            <person name="Hulme W."/>
            <person name="Husby E."/>
            <person name="Iliev I."/>
            <person name="Jaffe D."/>
            <person name="Jones C."/>
            <person name="Kamal M."/>
            <person name="Kamat A."/>
            <person name="Kamvysselis M."/>
            <person name="Karlsson E."/>
            <person name="Kells C."/>
            <person name="Kieu A."/>
            <person name="Kisner P."/>
            <person name="Kodira C."/>
            <person name="Kulbokas E."/>
            <person name="Labutti K."/>
            <person name="Lama D."/>
            <person name="Landers T."/>
            <person name="Leger J."/>
            <person name="Levine S."/>
            <person name="Lewis D."/>
            <person name="Lewis T."/>
            <person name="Lindblad-toh K."/>
            <person name="Liu X."/>
            <person name="Lokyitsang T."/>
            <person name="Lokyitsang Y."/>
            <person name="Lucien O."/>
            <person name="Lui A."/>
            <person name="Ma L.J."/>
            <person name="Mabbitt R."/>
            <person name="Macdonald J."/>
            <person name="Maclean C."/>
            <person name="Major J."/>
            <person name="Manning J."/>
            <person name="Marabella R."/>
            <person name="Maru K."/>
            <person name="Matthews C."/>
            <person name="Mauceli E."/>
            <person name="Mccarthy M."/>
            <person name="Mcdonough S."/>
            <person name="Mcghee T."/>
            <person name="Meldrim J."/>
            <person name="Meneus L."/>
            <person name="Mesirov J."/>
            <person name="Mihalev A."/>
            <person name="Mihova T."/>
            <person name="Mikkelsen T."/>
            <person name="Mlenga V."/>
            <person name="Moru K."/>
            <person name="Mozes J."/>
            <person name="Mulrain L."/>
            <person name="Munson G."/>
            <person name="Naylor J."/>
            <person name="Newes C."/>
            <person name="Nguyen C."/>
            <person name="Nguyen N."/>
            <person name="Nguyen T."/>
            <person name="Nicol R."/>
            <person name="Nielsen C."/>
            <person name="Nizzari M."/>
            <person name="Norbu C."/>
            <person name="Norbu N."/>
            <person name="O'donnell P."/>
            <person name="Okoawo O."/>
            <person name="O'leary S."/>
            <person name="Omotosho B."/>
            <person name="O'neill K."/>
            <person name="Osman S."/>
            <person name="Parker S."/>
            <person name="Perrin D."/>
            <person name="Phunkhang P."/>
            <person name="Piqani B."/>
            <person name="Purcell S."/>
            <person name="Rachupka T."/>
            <person name="Ramasamy U."/>
            <person name="Rameau R."/>
            <person name="Ray V."/>
            <person name="Raymond C."/>
            <person name="Retta R."/>
            <person name="Richardson S."/>
            <person name="Rise C."/>
            <person name="Rodriguez J."/>
            <person name="Rogers J."/>
            <person name="Rogov P."/>
            <person name="Rutman M."/>
            <person name="Schupbach R."/>
            <person name="Seaman C."/>
            <person name="Settipalli S."/>
            <person name="Sharpe T."/>
            <person name="Sheridan J."/>
            <person name="Sherpa N."/>
            <person name="Shi J."/>
            <person name="Smirnov S."/>
            <person name="Smith C."/>
            <person name="Sougnez C."/>
            <person name="Spencer B."/>
            <person name="Stalker J."/>
            <person name="Stange-thomann N."/>
            <person name="Stavropoulos S."/>
            <person name="Stetson K."/>
            <person name="Stone C."/>
            <person name="Stone S."/>
            <person name="Stubbs M."/>
            <person name="Talamas J."/>
            <person name="Tchuinga P."/>
            <person name="Tenzing P."/>
            <person name="Tesfaye S."/>
            <person name="Theodore J."/>
            <person name="Thoulutsang Y."/>
            <person name="Topham K."/>
            <person name="Towey S."/>
            <person name="Tsamla T."/>
            <person name="Tsomo N."/>
            <person name="Vallee D."/>
            <person name="Vassiliev H."/>
            <person name="Venkataraman V."/>
            <person name="Vinson J."/>
            <person name="Vo A."/>
            <person name="Wade C."/>
            <person name="Wang S."/>
            <person name="Wangchuk T."/>
            <person name="Wangdi T."/>
            <person name="Whittaker C."/>
            <person name="Wilkinson J."/>
            <person name="Wu Y."/>
            <person name="Wyman D."/>
            <person name="Yadav S."/>
            <person name="Yang S."/>
            <person name="Yang X."/>
            <person name="Yeager S."/>
            <person name="Yee E."/>
            <person name="Young G."/>
            <person name="Zainoun J."/>
            <person name="Zembeck L."/>
            <person name="Zimmer A."/>
            <person name="Zody M."/>
            <person name="Lander E."/>
        </authorList>
    </citation>
    <scope>NUCLEOTIDE SEQUENCE [LARGE SCALE GENOMIC DNA]</scope>
</reference>
<reference evidence="3" key="3">
    <citation type="submission" date="2025-09" db="UniProtKB">
        <authorList>
            <consortium name="Ensembl"/>
        </authorList>
    </citation>
    <scope>IDENTIFICATION</scope>
</reference>
<dbReference type="Proteomes" id="UP000007875">
    <property type="component" value="Unassembled WGS sequence"/>
</dbReference>
<proteinExistence type="predicted"/>
<accession>H2ZC79</accession>
<dbReference type="Ensembl" id="ENSCSAVT00000015369.1">
    <property type="protein sequence ID" value="ENSCSAVP00000015195.1"/>
    <property type="gene ID" value="ENSCSAVG00000008915.1"/>
</dbReference>
<feature type="region of interest" description="Disordered" evidence="2">
    <location>
        <begin position="66"/>
        <end position="130"/>
    </location>
</feature>
<evidence type="ECO:0000256" key="1">
    <source>
        <dbReference type="SAM" id="Coils"/>
    </source>
</evidence>
<feature type="compositionally biased region" description="Polar residues" evidence="2">
    <location>
        <begin position="120"/>
        <end position="130"/>
    </location>
</feature>
<protein>
    <submittedName>
        <fullName evidence="3">Uncharacterized protein</fullName>
    </submittedName>
</protein>
<feature type="coiled-coil region" evidence="1">
    <location>
        <begin position="9"/>
        <end position="36"/>
    </location>
</feature>
<keyword evidence="1" id="KW-0175">Coiled coil</keyword>
<evidence type="ECO:0000313" key="4">
    <source>
        <dbReference type="Proteomes" id="UP000007875"/>
    </source>
</evidence>
<dbReference type="GeneTree" id="ENSGT00390000002970"/>
<evidence type="ECO:0000313" key="3">
    <source>
        <dbReference type="Ensembl" id="ENSCSAVP00000015195.1"/>
    </source>
</evidence>
<reference evidence="3" key="2">
    <citation type="submission" date="2025-08" db="UniProtKB">
        <authorList>
            <consortium name="Ensembl"/>
        </authorList>
    </citation>
    <scope>IDENTIFICATION</scope>
</reference>
<dbReference type="HOGENOM" id="CLU_1937367_0_0_1"/>
<sequence length="130" mass="14224">MMSKKNKQVQNLKSTVSTQEKTLKEVQSQVVELRTQMQALWSLLSPASPEILLTKLCPKCSLVMRPSGGAKPPMNNAMETTSSSSSAKDPENTANDVLPCLRNASHTLKRKLHNSDPKDASSNSKCTKLL</sequence>
<organism evidence="3 4">
    <name type="scientific">Ciona savignyi</name>
    <name type="common">Pacific transparent sea squirt</name>
    <dbReference type="NCBI Taxonomy" id="51511"/>
    <lineage>
        <taxon>Eukaryota</taxon>
        <taxon>Metazoa</taxon>
        <taxon>Chordata</taxon>
        <taxon>Tunicata</taxon>
        <taxon>Ascidiacea</taxon>
        <taxon>Phlebobranchia</taxon>
        <taxon>Cionidae</taxon>
        <taxon>Ciona</taxon>
    </lineage>
</organism>
<dbReference type="AlphaFoldDB" id="H2ZC79"/>